<proteinExistence type="predicted"/>
<feature type="compositionally biased region" description="Basic and acidic residues" evidence="1">
    <location>
        <begin position="89"/>
        <end position="100"/>
    </location>
</feature>
<dbReference type="Proteomes" id="UP001328107">
    <property type="component" value="Unassembled WGS sequence"/>
</dbReference>
<evidence type="ECO:0000313" key="3">
    <source>
        <dbReference type="Proteomes" id="UP001328107"/>
    </source>
</evidence>
<feature type="compositionally biased region" description="Low complexity" evidence="1">
    <location>
        <begin position="339"/>
        <end position="369"/>
    </location>
</feature>
<feature type="region of interest" description="Disordered" evidence="1">
    <location>
        <begin position="64"/>
        <end position="133"/>
    </location>
</feature>
<evidence type="ECO:0000256" key="1">
    <source>
        <dbReference type="SAM" id="MobiDB-lite"/>
    </source>
</evidence>
<accession>A0AAN5CYB8</accession>
<dbReference type="EMBL" id="BTRK01000005">
    <property type="protein sequence ID" value="GMR53063.1"/>
    <property type="molecule type" value="Genomic_DNA"/>
</dbReference>
<evidence type="ECO:0000313" key="2">
    <source>
        <dbReference type="EMBL" id="GMR53063.1"/>
    </source>
</evidence>
<name>A0AAN5CYB8_9BILA</name>
<protein>
    <submittedName>
        <fullName evidence="2">Uncharacterized protein</fullName>
    </submittedName>
</protein>
<gene>
    <name evidence="2" type="ORF">PMAYCL1PPCAC_23258</name>
</gene>
<organism evidence="2 3">
    <name type="scientific">Pristionchus mayeri</name>
    <dbReference type="NCBI Taxonomy" id="1317129"/>
    <lineage>
        <taxon>Eukaryota</taxon>
        <taxon>Metazoa</taxon>
        <taxon>Ecdysozoa</taxon>
        <taxon>Nematoda</taxon>
        <taxon>Chromadorea</taxon>
        <taxon>Rhabditida</taxon>
        <taxon>Rhabditina</taxon>
        <taxon>Diplogasteromorpha</taxon>
        <taxon>Diplogasteroidea</taxon>
        <taxon>Neodiplogasteridae</taxon>
        <taxon>Pristionchus</taxon>
    </lineage>
</organism>
<feature type="compositionally biased region" description="Acidic residues" evidence="1">
    <location>
        <begin position="101"/>
        <end position="120"/>
    </location>
</feature>
<keyword evidence="3" id="KW-1185">Reference proteome</keyword>
<comment type="caution">
    <text evidence="2">The sequence shown here is derived from an EMBL/GenBank/DDBJ whole genome shotgun (WGS) entry which is preliminary data.</text>
</comment>
<sequence length="398" mass="43852">MGRHDEEETDNLVQQIADSFLQVFKLQPESGLEKRCLTDQGLADCKEFNERVERKLRSLFRLKKKVKSEATTAESGAQQQSGETANGEVKTDAESDHDFDPSDEELSEGWDGESCNESDDDFKSEAEEANMGVAAATMNTPGWTEPPLYQGSQMHPSFLPFNPVVNPLLSKERRVKEEEEDDFHSTPPHSPSPRKMPRLEENRPMISSEDWSSDDGTRNQIPAAALTGEHPLTIRADRFMRASTPPPWSHPPTGRRILGEIPVPKDEFASDSDEETMPSTGSVNLSTTTSSFPPRSFEPAIYHTPPYSPDHGVQDENSPRSTVGETPPPYSLNSPSVFTPLSSGSQPPSPTSPSVFTSSIESSSPPSISQLAEEVFHRGIPPPFPITSPQDDPDFDSD</sequence>
<feature type="compositionally biased region" description="Polar residues" evidence="1">
    <location>
        <begin position="69"/>
        <end position="84"/>
    </location>
</feature>
<feature type="region of interest" description="Disordered" evidence="1">
    <location>
        <begin position="171"/>
        <end position="398"/>
    </location>
</feature>
<dbReference type="AlphaFoldDB" id="A0AAN5CYB8"/>
<reference evidence="3" key="1">
    <citation type="submission" date="2022-10" db="EMBL/GenBank/DDBJ databases">
        <title>Genome assembly of Pristionchus species.</title>
        <authorList>
            <person name="Yoshida K."/>
            <person name="Sommer R.J."/>
        </authorList>
    </citation>
    <scope>NUCLEOTIDE SEQUENCE [LARGE SCALE GENOMIC DNA]</scope>
    <source>
        <strain evidence="3">RS5460</strain>
    </source>
</reference>